<dbReference type="PANTHER" id="PTHR38690">
    <property type="entry name" value="PROTEASE-RELATED"/>
    <property type="match status" value="1"/>
</dbReference>
<reference evidence="3 4" key="1">
    <citation type="submission" date="2020-03" db="EMBL/GenBank/DDBJ databases">
        <title>Genome mining reveals the biosynthetic pathways of PHA and ectoines of the halophilic strain Salinivibrio costicola M318 isolated from fermented shrimp paste.</title>
        <authorList>
            <person name="Doan T.V."/>
            <person name="Tran L.T."/>
            <person name="Trieu T.A."/>
            <person name="Nguyen Q.V."/>
            <person name="Quach T.N."/>
            <person name="Phi T.Q."/>
            <person name="Kumar S."/>
        </authorList>
    </citation>
    <scope>NUCLEOTIDE SEQUENCE [LARGE SCALE GENOMIC DNA]</scope>
    <source>
        <strain evidence="3 4">M318</strain>
    </source>
</reference>
<name>A0ABX6K4Q6_SALCS</name>
<proteinExistence type="predicted"/>
<gene>
    <name evidence="3" type="ORF">HBA18_01640</name>
</gene>
<feature type="transmembrane region" description="Helical" evidence="1">
    <location>
        <begin position="12"/>
        <end position="33"/>
    </location>
</feature>
<dbReference type="Pfam" id="PF13116">
    <property type="entry name" value="YhdP"/>
    <property type="match status" value="1"/>
</dbReference>
<feature type="domain" description="YhdP central" evidence="2">
    <location>
        <begin position="1"/>
        <end position="1256"/>
    </location>
</feature>
<protein>
    <submittedName>
        <fullName evidence="3">TIGR02099 family protein</fullName>
    </submittedName>
</protein>
<dbReference type="PANTHER" id="PTHR38690:SF1">
    <property type="entry name" value="PROTEASE"/>
    <property type="match status" value="1"/>
</dbReference>
<dbReference type="EMBL" id="CP050266">
    <property type="protein sequence ID" value="QIR05190.1"/>
    <property type="molecule type" value="Genomic_DNA"/>
</dbReference>
<keyword evidence="1" id="KW-1133">Transmembrane helix</keyword>
<dbReference type="RefSeq" id="WP_167313903.1">
    <property type="nucleotide sequence ID" value="NZ_CP050266.1"/>
</dbReference>
<accession>A0ABX6K4Q6</accession>
<keyword evidence="4" id="KW-1185">Reference proteome</keyword>
<dbReference type="NCBIfam" id="TIGR02099">
    <property type="entry name" value="YhdP family protein"/>
    <property type="match status" value="1"/>
</dbReference>
<sequence length="1285" mass="139849">MTWAVKIGRWLLAGVVSLILLTAVFIGGLRFLLPNVDMVREPLRQWVSEQTGFSARLGTIAGQWRNLTPSLQLNHVALTTSDNSPPLLTANHIDLKLDVFASLSRRQPVFSHVTLDGLTFNSGQLPDKKDSTGVRERLEDLFLARLGQFSVTNARLVLVTPSLAAQTLNIDNLLWRNQNGQHHAQGTIGIAGTELEKIRVNAAFTETDGLDSLSGDFYLASENMDLAPWLMKRFTPSVTIDNARLDANAWLRVEKGQVANALLGVDTLALTWRDQQGASQQWALKDSRVQLQAREDQQWRVDSDGIWVQQGDTTLPALNQLSWQGNVSNWQLNARHIDIAALRPLVGLLSQSDRQHQLIDALSPTGMVDTLAMSQSPDAPLRYQASFSDIRANQWGYFPAFEGLNVTVSGQGHQGKATLALGQQSLPYGDFFQAPLPLEHGEVTVHWADRGETLTVWSDAIALQAADLAARGAFRLDIPAQGSPFLALYANADVHDAGQTWRYLPIRAMPDSLTDYLSRAIQGGQAQGSDILWFGALNAFPYRQNDGVFQARVPLRQGAFSFNTAWPTLTELDAALLFENARLTIQGDHVRLGDAISRQVRADIADMEAPDSTLTLAADLSATGDAVRRYMLATPLVDSVGAALTHVQVKGLVDANLALDIPLDGSQPHATGEVRFAGNQVLIQAPSMQLDNVAGRLRFDDDTIRTRALTAQWLGQPIKVDFDGQTDAAGYQLDLNLDADWDVAPLLAQLSLPLEDYLAGGARWQANLGLTLHDIGFDYQLGVDIDTTPLQSTLPAPLAKPRWSTGSASLAATGNSEGLQGRIQLPAVSYQARINTQGDRPVITASQWHVGEQPSSLLATQGHRLDIDLAQLDIMPWRDLWRDVTPQWPQGQSDFPTLPVPTKVNARIARLDADKLRFNQVSLAVRKKPQGWDALLGSNELSGRAQWPTGGRLAIDVDHWHINMIADTAENDPNAPLFAPVDSRASVADKALLAAVPSTDILIKDLWLQGYRLGRVSASLDKQEERIDLTSLTIESGQNQAAVSGSWLIDEDQRNQTALSIQLNGDSTSDLMGRFGVSGGIQDARFTSQADISYGGLPWQADITSLNGEVRADIQDGYISGVGGAGKLLGLFSLDSILRKIQLDFSGVFEDGLAFDDITGRAVITNGVVVTDNIRMDGLAGDMVIRGIANLVSNQVNADVRFTPDITSGIPVLSAFAVTPQTALYVLAVTTAISPVVDVFTQVRYQVTGPIGTPDIREISRNQEALTLPADATERLRQQAEQAKE</sequence>
<evidence type="ECO:0000313" key="4">
    <source>
        <dbReference type="Proteomes" id="UP000501408"/>
    </source>
</evidence>
<evidence type="ECO:0000256" key="1">
    <source>
        <dbReference type="SAM" id="Phobius"/>
    </source>
</evidence>
<dbReference type="InterPro" id="IPR011836">
    <property type="entry name" value="YhdP"/>
</dbReference>
<keyword evidence="1" id="KW-0472">Membrane</keyword>
<keyword evidence="1" id="KW-0812">Transmembrane</keyword>
<evidence type="ECO:0000259" key="2">
    <source>
        <dbReference type="Pfam" id="PF13116"/>
    </source>
</evidence>
<organism evidence="3 4">
    <name type="scientific">Salinivibrio costicola</name>
    <name type="common">Vibrio costicola</name>
    <dbReference type="NCBI Taxonomy" id="51367"/>
    <lineage>
        <taxon>Bacteria</taxon>
        <taxon>Pseudomonadati</taxon>
        <taxon>Pseudomonadota</taxon>
        <taxon>Gammaproteobacteria</taxon>
        <taxon>Vibrionales</taxon>
        <taxon>Vibrionaceae</taxon>
        <taxon>Salinivibrio</taxon>
    </lineage>
</organism>
<dbReference type="InterPro" id="IPR025263">
    <property type="entry name" value="YhdP_central"/>
</dbReference>
<dbReference type="Proteomes" id="UP000501408">
    <property type="component" value="Chromosome 1"/>
</dbReference>
<evidence type="ECO:0000313" key="3">
    <source>
        <dbReference type="EMBL" id="QIR05190.1"/>
    </source>
</evidence>